<comment type="caution">
    <text evidence="10">The sequence shown here is derived from an EMBL/GenBank/DDBJ whole genome shotgun (WGS) entry which is preliminary data.</text>
</comment>
<comment type="subcellular location">
    <subcellularLocation>
        <location evidence="1">Membrane</location>
        <topology evidence="1">Multi-pass membrane protein</topology>
    </subcellularLocation>
</comment>
<dbReference type="InterPro" id="IPR022764">
    <property type="entry name" value="Peptidase_S54_rhomboid_dom"/>
</dbReference>
<dbReference type="InterPro" id="IPR050925">
    <property type="entry name" value="Rhomboid_protease_S54"/>
</dbReference>
<keyword evidence="10" id="KW-0645">Protease</keyword>
<dbReference type="EMBL" id="WVHT01000005">
    <property type="protein sequence ID" value="MXV51782.1"/>
    <property type="molecule type" value="Genomic_DNA"/>
</dbReference>
<dbReference type="Gene3D" id="1.20.1540.10">
    <property type="entry name" value="Rhomboid-like"/>
    <property type="match status" value="1"/>
</dbReference>
<evidence type="ECO:0000256" key="7">
    <source>
        <dbReference type="SAM" id="Phobius"/>
    </source>
</evidence>
<feature type="transmembrane region" description="Helical" evidence="7">
    <location>
        <begin position="20"/>
        <end position="41"/>
    </location>
</feature>
<dbReference type="SUPFAM" id="SSF144091">
    <property type="entry name" value="Rhomboid-like"/>
    <property type="match status" value="1"/>
</dbReference>
<evidence type="ECO:0000256" key="1">
    <source>
        <dbReference type="ARBA" id="ARBA00004141"/>
    </source>
</evidence>
<feature type="transmembrane region" description="Helical" evidence="7">
    <location>
        <begin position="53"/>
        <end position="75"/>
    </location>
</feature>
<keyword evidence="4" id="KW-0378">Hydrolase</keyword>
<evidence type="ECO:0000256" key="3">
    <source>
        <dbReference type="ARBA" id="ARBA00022692"/>
    </source>
</evidence>
<gene>
    <name evidence="10" type="ORF">GS399_12425</name>
</gene>
<evidence type="ECO:0000256" key="2">
    <source>
        <dbReference type="ARBA" id="ARBA00009045"/>
    </source>
</evidence>
<comment type="similarity">
    <text evidence="2">Belongs to the peptidase S54 family.</text>
</comment>
<proteinExistence type="inferred from homology"/>
<dbReference type="Proteomes" id="UP000466586">
    <property type="component" value="Unassembled WGS sequence"/>
</dbReference>
<keyword evidence="11" id="KW-1185">Reference proteome</keyword>
<sequence length="228" mass="25621">MAAPAYLPTLALKFWTPLTYMFTHVDFLHILFNMLWLFWLGKIFIDFLKQRQFVFVYLAGGLAGVLLFILAFNFLPAFKNDVQFSAPLIGASASVMAVVVATATLLPNYSIMLLFFGEVRLKYLAIGYIILSLIDILSNPGGSFAHLGGALFGFIYIKQLQSGNDWSKIFAKRSKLKVVRKNKSASRGNIPDQDVIDNILDKISRSGYDSLTKFEKEQLFNASKKNEP</sequence>
<evidence type="ECO:0000313" key="11">
    <source>
        <dbReference type="Proteomes" id="UP000466586"/>
    </source>
</evidence>
<dbReference type="AlphaFoldDB" id="A0A7K1YB14"/>
<dbReference type="InterPro" id="IPR046483">
    <property type="entry name" value="DUF6576"/>
</dbReference>
<feature type="domain" description="DUF6576" evidence="9">
    <location>
        <begin position="193"/>
        <end position="225"/>
    </location>
</feature>
<name>A0A7K1YB14_9SPHI</name>
<dbReference type="GO" id="GO:0016020">
    <property type="term" value="C:membrane"/>
    <property type="evidence" value="ECO:0007669"/>
    <property type="project" value="UniProtKB-SubCell"/>
</dbReference>
<feature type="transmembrane region" description="Helical" evidence="7">
    <location>
        <begin position="121"/>
        <end position="138"/>
    </location>
</feature>
<keyword evidence="3 7" id="KW-0812">Transmembrane</keyword>
<accession>A0A7K1YB14</accession>
<evidence type="ECO:0000259" key="8">
    <source>
        <dbReference type="Pfam" id="PF01694"/>
    </source>
</evidence>
<dbReference type="Pfam" id="PF01694">
    <property type="entry name" value="Rhomboid"/>
    <property type="match status" value="1"/>
</dbReference>
<keyword evidence="6 7" id="KW-0472">Membrane</keyword>
<keyword evidence="5 7" id="KW-1133">Transmembrane helix</keyword>
<evidence type="ECO:0000259" key="9">
    <source>
        <dbReference type="Pfam" id="PF20216"/>
    </source>
</evidence>
<dbReference type="GO" id="GO:0004252">
    <property type="term" value="F:serine-type endopeptidase activity"/>
    <property type="evidence" value="ECO:0007669"/>
    <property type="project" value="InterPro"/>
</dbReference>
<dbReference type="PANTHER" id="PTHR43731:SF14">
    <property type="entry name" value="PRESENILIN-ASSOCIATED RHOMBOID-LIKE PROTEIN, MITOCHONDRIAL"/>
    <property type="match status" value="1"/>
</dbReference>
<evidence type="ECO:0000256" key="6">
    <source>
        <dbReference type="ARBA" id="ARBA00023136"/>
    </source>
</evidence>
<organism evidence="10 11">
    <name type="scientific">Hufsiella arboris</name>
    <dbReference type="NCBI Taxonomy" id="2695275"/>
    <lineage>
        <taxon>Bacteria</taxon>
        <taxon>Pseudomonadati</taxon>
        <taxon>Bacteroidota</taxon>
        <taxon>Sphingobacteriia</taxon>
        <taxon>Sphingobacteriales</taxon>
        <taxon>Sphingobacteriaceae</taxon>
        <taxon>Hufsiella</taxon>
    </lineage>
</organism>
<protein>
    <submittedName>
        <fullName evidence="10">Rhomboid family intramembrane serine protease</fullName>
    </submittedName>
</protein>
<dbReference type="PANTHER" id="PTHR43731">
    <property type="entry name" value="RHOMBOID PROTEASE"/>
    <property type="match status" value="1"/>
</dbReference>
<dbReference type="Pfam" id="PF20216">
    <property type="entry name" value="DUF6576"/>
    <property type="match status" value="1"/>
</dbReference>
<feature type="transmembrane region" description="Helical" evidence="7">
    <location>
        <begin position="87"/>
        <end position="109"/>
    </location>
</feature>
<dbReference type="InterPro" id="IPR035952">
    <property type="entry name" value="Rhomboid-like_sf"/>
</dbReference>
<dbReference type="GO" id="GO:0006508">
    <property type="term" value="P:proteolysis"/>
    <property type="evidence" value="ECO:0007669"/>
    <property type="project" value="UniProtKB-KW"/>
</dbReference>
<evidence type="ECO:0000256" key="4">
    <source>
        <dbReference type="ARBA" id="ARBA00022801"/>
    </source>
</evidence>
<feature type="domain" description="Peptidase S54 rhomboid" evidence="8">
    <location>
        <begin position="13"/>
        <end position="157"/>
    </location>
</feature>
<evidence type="ECO:0000256" key="5">
    <source>
        <dbReference type="ARBA" id="ARBA00022989"/>
    </source>
</evidence>
<evidence type="ECO:0000313" key="10">
    <source>
        <dbReference type="EMBL" id="MXV51782.1"/>
    </source>
</evidence>
<reference evidence="10 11" key="1">
    <citation type="submission" date="2019-11" db="EMBL/GenBank/DDBJ databases">
        <title>Pedobacter sp. HMF7647 Genome sequencing and assembly.</title>
        <authorList>
            <person name="Kang H."/>
            <person name="Kim H."/>
            <person name="Joh K."/>
        </authorList>
    </citation>
    <scope>NUCLEOTIDE SEQUENCE [LARGE SCALE GENOMIC DNA]</scope>
    <source>
        <strain evidence="10 11">HMF7647</strain>
    </source>
</reference>